<feature type="domain" description="BTB" evidence="3">
    <location>
        <begin position="196"/>
        <end position="267"/>
    </location>
</feature>
<dbReference type="PANTHER" id="PTHR26379:SF187">
    <property type="entry name" value="OS07G0655300 PROTEIN"/>
    <property type="match status" value="1"/>
</dbReference>
<evidence type="ECO:0000259" key="4">
    <source>
        <dbReference type="PROSITE" id="PS50144"/>
    </source>
</evidence>
<dbReference type="Pfam" id="PF22486">
    <property type="entry name" value="MATH_2"/>
    <property type="match status" value="1"/>
</dbReference>
<evidence type="ECO:0000256" key="1">
    <source>
        <dbReference type="ARBA" id="ARBA00004906"/>
    </source>
</evidence>
<dbReference type="InterPro" id="IPR056423">
    <property type="entry name" value="BACK_BPM_SPOP"/>
</dbReference>
<evidence type="ECO:0000256" key="2">
    <source>
        <dbReference type="ARBA" id="ARBA00010846"/>
    </source>
</evidence>
<dbReference type="PROSITE" id="PS50097">
    <property type="entry name" value="BTB"/>
    <property type="match status" value="1"/>
</dbReference>
<dbReference type="InterPro" id="IPR008974">
    <property type="entry name" value="TRAF-like"/>
</dbReference>
<dbReference type="AlphaFoldDB" id="A0ABC8Y1L2"/>
<proteinExistence type="inferred from homology"/>
<gene>
    <name evidence="5" type="ORF">URODEC1_LOCUS28134</name>
</gene>
<dbReference type="PROSITE" id="PS50144">
    <property type="entry name" value="MATH"/>
    <property type="match status" value="1"/>
</dbReference>
<name>A0ABC8Y1L2_9POAL</name>
<dbReference type="EMBL" id="OZ075125">
    <property type="protein sequence ID" value="CAL4933449.1"/>
    <property type="molecule type" value="Genomic_DNA"/>
</dbReference>
<organism evidence="5 6">
    <name type="scientific">Urochloa decumbens</name>
    <dbReference type="NCBI Taxonomy" id="240449"/>
    <lineage>
        <taxon>Eukaryota</taxon>
        <taxon>Viridiplantae</taxon>
        <taxon>Streptophyta</taxon>
        <taxon>Embryophyta</taxon>
        <taxon>Tracheophyta</taxon>
        <taxon>Spermatophyta</taxon>
        <taxon>Magnoliopsida</taxon>
        <taxon>Liliopsida</taxon>
        <taxon>Poales</taxon>
        <taxon>Poaceae</taxon>
        <taxon>PACMAD clade</taxon>
        <taxon>Panicoideae</taxon>
        <taxon>Panicodae</taxon>
        <taxon>Paniceae</taxon>
        <taxon>Melinidinae</taxon>
        <taxon>Urochloa</taxon>
    </lineage>
</organism>
<dbReference type="SUPFAM" id="SSF49599">
    <property type="entry name" value="TRAF domain-like"/>
    <property type="match status" value="1"/>
</dbReference>
<feature type="domain" description="MATH" evidence="4">
    <location>
        <begin position="26"/>
        <end position="153"/>
    </location>
</feature>
<comment type="pathway">
    <text evidence="1">Protein modification; protein ubiquitination.</text>
</comment>
<reference evidence="5" key="1">
    <citation type="submission" date="2024-10" db="EMBL/GenBank/DDBJ databases">
        <authorList>
            <person name="Ryan C."/>
        </authorList>
    </citation>
    <scope>NUCLEOTIDE SEQUENCE [LARGE SCALE GENOMIC DNA]</scope>
</reference>
<protein>
    <submittedName>
        <fullName evidence="5">Uncharacterized protein</fullName>
    </submittedName>
</protein>
<comment type="similarity">
    <text evidence="2">Belongs to the Tdpoz family.</text>
</comment>
<dbReference type="Pfam" id="PF24570">
    <property type="entry name" value="BACK_BPM_SPOP"/>
    <property type="match status" value="1"/>
</dbReference>
<dbReference type="Proteomes" id="UP001497457">
    <property type="component" value="Chromosome 15b"/>
</dbReference>
<dbReference type="InterPro" id="IPR045005">
    <property type="entry name" value="BPM1-6"/>
</dbReference>
<dbReference type="Gene3D" id="2.60.210.10">
    <property type="entry name" value="Apoptosis, Tumor Necrosis Factor Receptor Associated Protein 2, Chain A"/>
    <property type="match status" value="1"/>
</dbReference>
<dbReference type="Pfam" id="PF00651">
    <property type="entry name" value="BTB"/>
    <property type="match status" value="1"/>
</dbReference>
<evidence type="ECO:0000259" key="3">
    <source>
        <dbReference type="PROSITE" id="PS50097"/>
    </source>
</evidence>
<dbReference type="InterPro" id="IPR011333">
    <property type="entry name" value="SKP1/BTB/POZ_sf"/>
</dbReference>
<sequence length="370" mass="41234">MSPEAAAAGDGEPWRSASSIVADTAMGYHVLRIDAYSLTKCAPIGKCLKSCPFTIGGHRWRLRYYPNGESAESAEFISMYLSLEDAVRKGVSVKTQFQFRFVDEAPPELPVTSDEVRIFRRRGRWGHPWFIEREELEKSEHLVADSFAIRCDLVVIKEFRAQEDTAPAPATCFVPVPPPSDLCRHLGDLLVTGKGADVVFEVGGETFAAHRCVLAARSPMFSAELLGDAMKKESGATAIIIRVDDMEPQVFEALLYFVYNDDLLPETEKERERRISISMCQHLLVAADRYGLERLKLLCEEKLCGYIDVGTVVIILTLADQHHCNGLKKACLGFLGWPANLREVMATEEFDHLSKSCPSIMKELIAMLGT</sequence>
<dbReference type="SUPFAM" id="SSF54695">
    <property type="entry name" value="POZ domain"/>
    <property type="match status" value="1"/>
</dbReference>
<dbReference type="PANTHER" id="PTHR26379">
    <property type="entry name" value="BTB/POZ AND MATH DOMAIN-CONTAINING PROTEIN 1"/>
    <property type="match status" value="1"/>
</dbReference>
<dbReference type="Gene3D" id="3.30.710.10">
    <property type="entry name" value="Potassium Channel Kv1.1, Chain A"/>
    <property type="match status" value="1"/>
</dbReference>
<dbReference type="CDD" id="cd00121">
    <property type="entry name" value="MATH"/>
    <property type="match status" value="1"/>
</dbReference>
<dbReference type="InterPro" id="IPR000210">
    <property type="entry name" value="BTB/POZ_dom"/>
</dbReference>
<dbReference type="InterPro" id="IPR002083">
    <property type="entry name" value="MATH/TRAF_dom"/>
</dbReference>
<keyword evidence="6" id="KW-1185">Reference proteome</keyword>
<dbReference type="SMART" id="SM00061">
    <property type="entry name" value="MATH"/>
    <property type="match status" value="1"/>
</dbReference>
<accession>A0ABC8Y1L2</accession>
<dbReference type="Gene3D" id="1.25.40.420">
    <property type="match status" value="1"/>
</dbReference>
<dbReference type="SMART" id="SM00225">
    <property type="entry name" value="BTB"/>
    <property type="match status" value="1"/>
</dbReference>
<evidence type="ECO:0000313" key="6">
    <source>
        <dbReference type="Proteomes" id="UP001497457"/>
    </source>
</evidence>
<evidence type="ECO:0000313" key="5">
    <source>
        <dbReference type="EMBL" id="CAL4933449.1"/>
    </source>
</evidence>